<dbReference type="KEGG" id="dci:103514586"/>
<feature type="compositionally biased region" description="Basic and acidic residues" evidence="1">
    <location>
        <begin position="165"/>
        <end position="192"/>
    </location>
</feature>
<gene>
    <name evidence="3" type="primary">LOC103514586</name>
</gene>
<proteinExistence type="predicted"/>
<dbReference type="Proteomes" id="UP000079169">
    <property type="component" value="Unplaced"/>
</dbReference>
<organism evidence="2 3">
    <name type="scientific">Diaphorina citri</name>
    <name type="common">Asian citrus psyllid</name>
    <dbReference type="NCBI Taxonomy" id="121845"/>
    <lineage>
        <taxon>Eukaryota</taxon>
        <taxon>Metazoa</taxon>
        <taxon>Ecdysozoa</taxon>
        <taxon>Arthropoda</taxon>
        <taxon>Hexapoda</taxon>
        <taxon>Insecta</taxon>
        <taxon>Pterygota</taxon>
        <taxon>Neoptera</taxon>
        <taxon>Paraneoptera</taxon>
        <taxon>Hemiptera</taxon>
        <taxon>Sternorrhyncha</taxon>
        <taxon>Psylloidea</taxon>
        <taxon>Psyllidae</taxon>
        <taxon>Diaphorininae</taxon>
        <taxon>Diaphorina</taxon>
    </lineage>
</organism>
<keyword evidence="2" id="KW-1185">Reference proteome</keyword>
<dbReference type="PaxDb" id="121845-A0A1S3DAB9"/>
<accession>A0A1S3DAB9</accession>
<feature type="compositionally biased region" description="Basic and acidic residues" evidence="1">
    <location>
        <begin position="129"/>
        <end position="144"/>
    </location>
</feature>
<protein>
    <submittedName>
        <fullName evidence="3">Uncharacterized protein LOC103514586</fullName>
    </submittedName>
</protein>
<sequence>MRTCYNVSPKPAVQNTTPKSDENKKVITKKTILGRRYVKVPDTSLKQVRQAEEAKPCSNACTKSARKCIGHPNNRCCTTKGKKRNLTSGFRRSPTFLLPKAIVRKPPDTKPTVARYRTKSTRRTGQVKSRYDRVRSAPKKKIEQQKLGAHVKTERIYKLGEHKSGNRKCNLDMKPESQRKETTRNTTKHGDMSAKATIKTLRHGITDMEQWLKRLKSGMMDTNERLFGSSTKQEVKTNARRGGTKRNVKEIIKE</sequence>
<evidence type="ECO:0000256" key="1">
    <source>
        <dbReference type="SAM" id="MobiDB-lite"/>
    </source>
</evidence>
<reference evidence="3" key="1">
    <citation type="submission" date="2025-08" db="UniProtKB">
        <authorList>
            <consortium name="RefSeq"/>
        </authorList>
    </citation>
    <scope>IDENTIFICATION</scope>
</reference>
<dbReference type="GeneID" id="103514586"/>
<evidence type="ECO:0000313" key="3">
    <source>
        <dbReference type="RefSeq" id="XP_008477706.1"/>
    </source>
</evidence>
<evidence type="ECO:0000313" key="2">
    <source>
        <dbReference type="Proteomes" id="UP000079169"/>
    </source>
</evidence>
<dbReference type="RefSeq" id="XP_008477706.1">
    <property type="nucleotide sequence ID" value="XM_008479484.3"/>
</dbReference>
<feature type="region of interest" description="Disordered" evidence="1">
    <location>
        <begin position="165"/>
        <end position="193"/>
    </location>
</feature>
<dbReference type="AlphaFoldDB" id="A0A1S3DAB9"/>
<feature type="region of interest" description="Disordered" evidence="1">
    <location>
        <begin position="224"/>
        <end position="254"/>
    </location>
</feature>
<feature type="region of interest" description="Disordered" evidence="1">
    <location>
        <begin position="1"/>
        <end position="21"/>
    </location>
</feature>
<name>A0A1S3DAB9_DIACI</name>
<feature type="region of interest" description="Disordered" evidence="1">
    <location>
        <begin position="118"/>
        <end position="149"/>
    </location>
</feature>